<name>A0AAV5GTR3_9BASI</name>
<reference evidence="6 7" key="1">
    <citation type="submission" date="2021-12" db="EMBL/GenBank/DDBJ databases">
        <title>High titer production of polyol ester of fatty acids by Rhodotorula paludigena BS15 towards product separation-free biomass refinery.</title>
        <authorList>
            <person name="Mano J."/>
            <person name="Ono H."/>
            <person name="Tanaka T."/>
            <person name="Naito K."/>
            <person name="Sushida H."/>
            <person name="Ike M."/>
            <person name="Tokuyasu K."/>
            <person name="Kitaoka M."/>
        </authorList>
    </citation>
    <scope>NUCLEOTIDE SEQUENCE [LARGE SCALE GENOMIC DNA]</scope>
    <source>
        <strain evidence="6 7">BS15</strain>
    </source>
</reference>
<dbReference type="PANTHER" id="PTHR14097:SF7">
    <property type="entry name" value="OXIDOREDUCTASE HTATIP2"/>
    <property type="match status" value="1"/>
</dbReference>
<organism evidence="6 7">
    <name type="scientific">Rhodotorula paludigena</name>
    <dbReference type="NCBI Taxonomy" id="86838"/>
    <lineage>
        <taxon>Eukaryota</taxon>
        <taxon>Fungi</taxon>
        <taxon>Dikarya</taxon>
        <taxon>Basidiomycota</taxon>
        <taxon>Pucciniomycotina</taxon>
        <taxon>Microbotryomycetes</taxon>
        <taxon>Sporidiobolales</taxon>
        <taxon>Sporidiobolaceae</taxon>
        <taxon>Rhodotorula</taxon>
    </lineage>
</organism>
<proteinExistence type="inferred from homology"/>
<evidence type="ECO:0000256" key="1">
    <source>
        <dbReference type="ARBA" id="ARBA00004450"/>
    </source>
</evidence>
<dbReference type="Gene3D" id="3.40.50.720">
    <property type="entry name" value="NAD(P)-binding Rossmann-like Domain"/>
    <property type="match status" value="1"/>
</dbReference>
<dbReference type="InterPro" id="IPR036291">
    <property type="entry name" value="NAD(P)-bd_dom_sf"/>
</dbReference>
<evidence type="ECO:0000313" key="6">
    <source>
        <dbReference type="EMBL" id="GJN93613.1"/>
    </source>
</evidence>
<dbReference type="GO" id="GO:0005741">
    <property type="term" value="C:mitochondrial outer membrane"/>
    <property type="evidence" value="ECO:0007669"/>
    <property type="project" value="UniProtKB-SubCell"/>
</dbReference>
<dbReference type="Proteomes" id="UP001342314">
    <property type="component" value="Unassembled WGS sequence"/>
</dbReference>
<dbReference type="SUPFAM" id="SSF51735">
    <property type="entry name" value="NAD(P)-binding Rossmann-fold domains"/>
    <property type="match status" value="1"/>
</dbReference>
<feature type="domain" description="NAD-dependent epimerase/dehydratase" evidence="5">
    <location>
        <begin position="12"/>
        <end position="134"/>
    </location>
</feature>
<comment type="subcellular location">
    <subcellularLocation>
        <location evidence="1">Mitochondrion outer membrane</location>
        <topology evidence="1">Peripheral membrane protein</topology>
    </subcellularLocation>
</comment>
<keyword evidence="4" id="KW-0472">Membrane</keyword>
<protein>
    <recommendedName>
        <fullName evidence="5">NAD-dependent epimerase/dehydratase domain-containing protein</fullName>
    </recommendedName>
</protein>
<dbReference type="GO" id="GO:0051170">
    <property type="term" value="P:import into nucleus"/>
    <property type="evidence" value="ECO:0007669"/>
    <property type="project" value="TreeGrafter"/>
</dbReference>
<evidence type="ECO:0000313" key="7">
    <source>
        <dbReference type="Proteomes" id="UP001342314"/>
    </source>
</evidence>
<evidence type="ECO:0000256" key="3">
    <source>
        <dbReference type="ARBA" id="ARBA00023128"/>
    </source>
</evidence>
<sequence length="204" mass="21013">MSATPAQPHCLLVLGGTGLVGREVVIAALSNDAISAVLSFGRKPPPVEPSVAGFSKLQHTALDFEALLAEKEGGPETQKLRAADADSVVVALGTTRATAGSAENFERIDRLYVLKAAEAARTSKPQTLAYVSSGGANASSWFFKVVPRLPFIGSSLSTATPTLGRALVKAVLSPPGTIGEETTLGDGSKLRVVSNSDISRLGAE</sequence>
<comment type="caution">
    <text evidence="6">The sequence shown here is derived from an EMBL/GenBank/DDBJ whole genome shotgun (WGS) entry which is preliminary data.</text>
</comment>
<dbReference type="EMBL" id="BQKY01000014">
    <property type="protein sequence ID" value="GJN93613.1"/>
    <property type="molecule type" value="Genomic_DNA"/>
</dbReference>
<dbReference type="AlphaFoldDB" id="A0AAV5GTR3"/>
<evidence type="ECO:0000259" key="5">
    <source>
        <dbReference type="Pfam" id="PF01370"/>
    </source>
</evidence>
<evidence type="ECO:0000256" key="2">
    <source>
        <dbReference type="ARBA" id="ARBA00006617"/>
    </source>
</evidence>
<dbReference type="InterPro" id="IPR001509">
    <property type="entry name" value="Epimerase_deHydtase"/>
</dbReference>
<dbReference type="PANTHER" id="PTHR14097">
    <property type="entry name" value="OXIDOREDUCTASE HTATIP2"/>
    <property type="match status" value="1"/>
</dbReference>
<keyword evidence="7" id="KW-1185">Reference proteome</keyword>
<keyword evidence="3" id="KW-0496">Mitochondrion</keyword>
<evidence type="ECO:0000256" key="4">
    <source>
        <dbReference type="ARBA" id="ARBA00023136"/>
    </source>
</evidence>
<dbReference type="Pfam" id="PF01370">
    <property type="entry name" value="Epimerase"/>
    <property type="match status" value="1"/>
</dbReference>
<comment type="similarity">
    <text evidence="2">Belongs to the FMP52 family.</text>
</comment>
<gene>
    <name evidence="6" type="ORF">Rhopal_006670-T1</name>
</gene>
<accession>A0AAV5GTR3</accession>